<accession>A0A0D3BGA2</accession>
<protein>
    <recommendedName>
        <fullName evidence="1">DUF7950 domain-containing protein</fullName>
    </recommendedName>
</protein>
<evidence type="ECO:0000313" key="2">
    <source>
        <dbReference type="EnsemblPlants" id="Bo3g113340.1"/>
    </source>
</evidence>
<dbReference type="Pfam" id="PF25821">
    <property type="entry name" value="DUF7950"/>
    <property type="match status" value="1"/>
</dbReference>
<dbReference type="OMA" id="TEVCCKS"/>
<dbReference type="AlphaFoldDB" id="A0A0D3BGA2"/>
<dbReference type="eggNOG" id="ENOG502RNZZ">
    <property type="taxonomic scope" value="Eukaryota"/>
</dbReference>
<proteinExistence type="predicted"/>
<reference evidence="2" key="2">
    <citation type="submission" date="2015-03" db="UniProtKB">
        <authorList>
            <consortium name="EnsemblPlants"/>
        </authorList>
    </citation>
    <scope>IDENTIFICATION</scope>
</reference>
<reference evidence="2 3" key="1">
    <citation type="journal article" date="2014" name="Genome Biol.">
        <title>Transcriptome and methylome profiling reveals relics of genome dominance in the mesopolyploid Brassica oleracea.</title>
        <authorList>
            <person name="Parkin I.A."/>
            <person name="Koh C."/>
            <person name="Tang H."/>
            <person name="Robinson S.J."/>
            <person name="Kagale S."/>
            <person name="Clarke W.E."/>
            <person name="Town C.D."/>
            <person name="Nixon J."/>
            <person name="Krishnakumar V."/>
            <person name="Bidwell S.L."/>
            <person name="Denoeud F."/>
            <person name="Belcram H."/>
            <person name="Links M.G."/>
            <person name="Just J."/>
            <person name="Clarke C."/>
            <person name="Bender T."/>
            <person name="Huebert T."/>
            <person name="Mason A.S."/>
            <person name="Pires J.C."/>
            <person name="Barker G."/>
            <person name="Moore J."/>
            <person name="Walley P.G."/>
            <person name="Manoli S."/>
            <person name="Batley J."/>
            <person name="Edwards D."/>
            <person name="Nelson M.N."/>
            <person name="Wang X."/>
            <person name="Paterson A.H."/>
            <person name="King G."/>
            <person name="Bancroft I."/>
            <person name="Chalhoub B."/>
            <person name="Sharpe A.G."/>
        </authorList>
    </citation>
    <scope>NUCLEOTIDE SEQUENCE</scope>
    <source>
        <strain evidence="2 3">cv. TO1000</strain>
    </source>
</reference>
<dbReference type="HOGENOM" id="CLU_082246_0_0_1"/>
<dbReference type="PANTHER" id="PTHR33595:SF13">
    <property type="entry name" value="(RAPE) HYPOTHETICAL PROTEIN"/>
    <property type="match status" value="1"/>
</dbReference>
<organism evidence="2 3">
    <name type="scientific">Brassica oleracea var. oleracea</name>
    <dbReference type="NCBI Taxonomy" id="109376"/>
    <lineage>
        <taxon>Eukaryota</taxon>
        <taxon>Viridiplantae</taxon>
        <taxon>Streptophyta</taxon>
        <taxon>Embryophyta</taxon>
        <taxon>Tracheophyta</taxon>
        <taxon>Spermatophyta</taxon>
        <taxon>Magnoliopsida</taxon>
        <taxon>eudicotyledons</taxon>
        <taxon>Gunneridae</taxon>
        <taxon>Pentapetalae</taxon>
        <taxon>rosids</taxon>
        <taxon>malvids</taxon>
        <taxon>Brassicales</taxon>
        <taxon>Brassicaceae</taxon>
        <taxon>Brassiceae</taxon>
        <taxon>Brassica</taxon>
    </lineage>
</organism>
<feature type="domain" description="DUF7950" evidence="1">
    <location>
        <begin position="230"/>
        <end position="345"/>
    </location>
</feature>
<evidence type="ECO:0000313" key="3">
    <source>
        <dbReference type="Proteomes" id="UP000032141"/>
    </source>
</evidence>
<dbReference type="Proteomes" id="UP000032141">
    <property type="component" value="Chromosome C3"/>
</dbReference>
<dbReference type="InterPro" id="IPR057710">
    <property type="entry name" value="DUF7950"/>
</dbReference>
<evidence type="ECO:0000259" key="1">
    <source>
        <dbReference type="Pfam" id="PF25821"/>
    </source>
</evidence>
<name>A0A0D3BGA2_BRAOL</name>
<dbReference type="STRING" id="109376.A0A0D3BGA2"/>
<sequence>MCNLQPTKPFKSISNGGFTIGVLRSIKDSYELWVVDALTSSSRPTRAGASYNTCPDHNPYRKNTHIEMMDGRGGCCIVRYTDGAGRYDYDLSQADRIMLRFRPIAPKPTTDYGCGGKPVSSGESCAGSSNVSFRGKRKCQQTENGVTARRCTRRKRLNKTVAHGGDALVTLSLLPEIPGQSAFTDTKLSVASAEKQKRQGPFWLSFSDGGGMITPTYQSVEVMRRTVVISSCMTVERVTDAWNDGYGLGRSDEERKMNLVRDTCPGFISDGSGAPENKSGDSFHVIVRLVMRERPMLTYTAFTCRVTLQFTCQDRERCSVTVPCDVWRMDDGGFAWKLDVKAALCL</sequence>
<keyword evidence="3" id="KW-1185">Reference proteome</keyword>
<dbReference type="Gramene" id="Bo3g113340.1">
    <property type="protein sequence ID" value="Bo3g113340.1"/>
    <property type="gene ID" value="Bo3g113340"/>
</dbReference>
<dbReference type="PANTHER" id="PTHR33595">
    <property type="entry name" value="VON WILLEBRAND FACTOR A DOMAIN PROTEIN"/>
    <property type="match status" value="1"/>
</dbReference>
<dbReference type="EnsemblPlants" id="Bo3g113340.1">
    <property type="protein sequence ID" value="Bo3g113340.1"/>
    <property type="gene ID" value="Bo3g113340"/>
</dbReference>